<dbReference type="EMBL" id="MCFD01000003">
    <property type="protein sequence ID" value="ORX72498.1"/>
    <property type="molecule type" value="Genomic_DNA"/>
</dbReference>
<dbReference type="Proteomes" id="UP000193922">
    <property type="component" value="Unassembled WGS sequence"/>
</dbReference>
<dbReference type="CDD" id="cd02440">
    <property type="entry name" value="AdoMet_MTases"/>
    <property type="match status" value="1"/>
</dbReference>
<dbReference type="OrthoDB" id="5585464at2759"/>
<protein>
    <recommendedName>
        <fullName evidence="2">tRNA (adenine(58)-N(1))-methyltransferase catalytic subunit TRM61</fullName>
        <ecNumber evidence="1">2.1.1.220</ecNumber>
    </recommendedName>
    <alternativeName>
        <fullName evidence="7">tRNA(m1A58)-methyltransferase subunit TRM61</fullName>
    </alternativeName>
</protein>
<evidence type="ECO:0000313" key="10">
    <source>
        <dbReference type="Proteomes" id="UP000193922"/>
    </source>
</evidence>
<dbReference type="GO" id="GO:0031515">
    <property type="term" value="C:tRNA (m1A) methyltransferase complex"/>
    <property type="evidence" value="ECO:0007669"/>
    <property type="project" value="InterPro"/>
</dbReference>
<evidence type="ECO:0000256" key="2">
    <source>
        <dbReference type="ARBA" id="ARBA00015963"/>
    </source>
</evidence>
<dbReference type="GO" id="GO:0000179">
    <property type="term" value="F:rRNA (adenine-N6,N6-)-dimethyltransferase activity"/>
    <property type="evidence" value="ECO:0007669"/>
    <property type="project" value="InterPro"/>
</dbReference>
<proteinExistence type="predicted"/>
<evidence type="ECO:0000256" key="1">
    <source>
        <dbReference type="ARBA" id="ARBA00012796"/>
    </source>
</evidence>
<evidence type="ECO:0000259" key="8">
    <source>
        <dbReference type="Pfam" id="PF08704"/>
    </source>
</evidence>
<dbReference type="GO" id="GO:0005739">
    <property type="term" value="C:mitochondrion"/>
    <property type="evidence" value="ECO:0007669"/>
    <property type="project" value="TreeGrafter"/>
</dbReference>
<dbReference type="InterPro" id="IPR049470">
    <property type="entry name" value="TRM61_C"/>
</dbReference>
<evidence type="ECO:0000313" key="9">
    <source>
        <dbReference type="EMBL" id="ORX72498.1"/>
    </source>
</evidence>
<dbReference type="GeneID" id="63806868"/>
<evidence type="ECO:0000256" key="3">
    <source>
        <dbReference type="ARBA" id="ARBA00022603"/>
    </source>
</evidence>
<name>A0A1Y1WGN0_9FUNG</name>
<dbReference type="EC" id="2.1.1.220" evidence="1"/>
<sequence length="260" mass="28565">MVIVRECSRGGKHALIGPLADGSQYGSRRGSLQHSSIIGRHPRDRITTSTDHKFMVHHPTLGEYVLLCSRKCTPIYPKDASAIISMLDISPGDRILEAGTGNAGLTMYLARAVGVGGKVETVERDEKRSQHAQGIVAGFRVGSVADVVDGIAHEHDPLVVVNDKRANLILPALPMIYSYLKTDRYVVCYLPSMSQVMDLDIVEVDWRDWDVRLARVRNPGPEMADDEAMVCRPTHLPTGHTAFLVKLRKCASDLIASSIE</sequence>
<dbReference type="InterPro" id="IPR020596">
    <property type="entry name" value="rRNA_Ade_Mease_Trfase_CS"/>
</dbReference>
<dbReference type="Pfam" id="PF08704">
    <property type="entry name" value="GCD14"/>
    <property type="match status" value="1"/>
</dbReference>
<dbReference type="PANTHER" id="PTHR12133:SF1">
    <property type="entry name" value="TRNA (ADENINE(58)-N(1))-METHYLTRANSFERASE, MITOCHONDRIAL"/>
    <property type="match status" value="1"/>
</dbReference>
<dbReference type="InterPro" id="IPR014816">
    <property type="entry name" value="tRNA_MeTrfase_Gcd14"/>
</dbReference>
<evidence type="ECO:0000256" key="7">
    <source>
        <dbReference type="ARBA" id="ARBA00033309"/>
    </source>
</evidence>
<reference evidence="9 10" key="1">
    <citation type="submission" date="2016-07" db="EMBL/GenBank/DDBJ databases">
        <title>Pervasive Adenine N6-methylation of Active Genes in Fungi.</title>
        <authorList>
            <consortium name="DOE Joint Genome Institute"/>
            <person name="Mondo S.J."/>
            <person name="Dannebaum R.O."/>
            <person name="Kuo R.C."/>
            <person name="Labutti K."/>
            <person name="Haridas S."/>
            <person name="Kuo A."/>
            <person name="Salamov A."/>
            <person name="Ahrendt S.R."/>
            <person name="Lipzen A."/>
            <person name="Sullivan W."/>
            <person name="Andreopoulos W.B."/>
            <person name="Clum A."/>
            <person name="Lindquist E."/>
            <person name="Daum C."/>
            <person name="Ramamoorthy G.K."/>
            <person name="Gryganskyi A."/>
            <person name="Culley D."/>
            <person name="Magnuson J.K."/>
            <person name="James T.Y."/>
            <person name="O'Malley M.A."/>
            <person name="Stajich J.E."/>
            <person name="Spatafora J.W."/>
            <person name="Visel A."/>
            <person name="Grigoriev I.V."/>
        </authorList>
    </citation>
    <scope>NUCLEOTIDE SEQUENCE [LARGE SCALE GENOMIC DNA]</scope>
    <source>
        <strain evidence="9 10">ATCC 12442</strain>
    </source>
</reference>
<dbReference type="GO" id="GO:0030488">
    <property type="term" value="P:tRNA methylation"/>
    <property type="evidence" value="ECO:0007669"/>
    <property type="project" value="InterPro"/>
</dbReference>
<dbReference type="PROSITE" id="PS51620">
    <property type="entry name" value="SAM_TRM61"/>
    <property type="match status" value="1"/>
</dbReference>
<organism evidence="9 10">
    <name type="scientific">Linderina pennispora</name>
    <dbReference type="NCBI Taxonomy" id="61395"/>
    <lineage>
        <taxon>Eukaryota</taxon>
        <taxon>Fungi</taxon>
        <taxon>Fungi incertae sedis</taxon>
        <taxon>Zoopagomycota</taxon>
        <taxon>Kickxellomycotina</taxon>
        <taxon>Kickxellomycetes</taxon>
        <taxon>Kickxellales</taxon>
        <taxon>Kickxellaceae</taxon>
        <taxon>Linderina</taxon>
    </lineage>
</organism>
<evidence type="ECO:0000256" key="4">
    <source>
        <dbReference type="ARBA" id="ARBA00022679"/>
    </source>
</evidence>
<accession>A0A1Y1WGN0</accession>
<dbReference type="AlphaFoldDB" id="A0A1Y1WGN0"/>
<dbReference type="GO" id="GO:0160107">
    <property type="term" value="F:tRNA (adenine(58)-N1)-methyltransferase activity"/>
    <property type="evidence" value="ECO:0007669"/>
    <property type="project" value="UniProtKB-EC"/>
</dbReference>
<keyword evidence="3 9" id="KW-0489">Methyltransferase</keyword>
<keyword evidence="10" id="KW-1185">Reference proteome</keyword>
<comment type="caution">
    <text evidence="9">The sequence shown here is derived from an EMBL/GenBank/DDBJ whole genome shotgun (WGS) entry which is preliminary data.</text>
</comment>
<keyword evidence="6" id="KW-0819">tRNA processing</keyword>
<keyword evidence="5" id="KW-0949">S-adenosyl-L-methionine</keyword>
<dbReference type="RefSeq" id="XP_040745922.1">
    <property type="nucleotide sequence ID" value="XM_040890220.1"/>
</dbReference>
<dbReference type="Gene3D" id="3.40.50.150">
    <property type="entry name" value="Vaccinia Virus protein VP39"/>
    <property type="match status" value="1"/>
</dbReference>
<dbReference type="SUPFAM" id="SSF53335">
    <property type="entry name" value="S-adenosyl-L-methionine-dependent methyltransferases"/>
    <property type="match status" value="1"/>
</dbReference>
<dbReference type="STRING" id="61395.A0A1Y1WGN0"/>
<evidence type="ECO:0000256" key="5">
    <source>
        <dbReference type="ARBA" id="ARBA00022691"/>
    </source>
</evidence>
<feature type="domain" description="tRNA (adenine(58)-N(1))-methyltransferase catalytic subunit TRM61 C-terminal" evidence="8">
    <location>
        <begin position="69"/>
        <end position="133"/>
    </location>
</feature>
<evidence type="ECO:0000256" key="6">
    <source>
        <dbReference type="ARBA" id="ARBA00022694"/>
    </source>
</evidence>
<dbReference type="InterPro" id="IPR029063">
    <property type="entry name" value="SAM-dependent_MTases_sf"/>
</dbReference>
<gene>
    <name evidence="9" type="ORF">DL89DRAFT_291653</name>
</gene>
<dbReference type="PROSITE" id="PS01131">
    <property type="entry name" value="RRNA_A_DIMETH"/>
    <property type="match status" value="1"/>
</dbReference>
<dbReference type="PANTHER" id="PTHR12133">
    <property type="entry name" value="TRNA (ADENINE(58)-N(1))-METHYLTRANSFERASE"/>
    <property type="match status" value="1"/>
</dbReference>
<keyword evidence="4 9" id="KW-0808">Transferase</keyword>